<proteinExistence type="inferred from homology"/>
<dbReference type="InterPro" id="IPR001926">
    <property type="entry name" value="TrpB-like_PALP"/>
</dbReference>
<comment type="cofactor">
    <cofactor evidence="1 10 12">
        <name>pyridoxal 5'-phosphate</name>
        <dbReference type="ChEBI" id="CHEBI:597326"/>
    </cofactor>
</comment>
<evidence type="ECO:0000256" key="8">
    <source>
        <dbReference type="ARBA" id="ARBA00023192"/>
    </source>
</evidence>
<dbReference type="EC" id="2.5.1.47" evidence="4 12"/>
<name>A0AAW1QYM7_9CHLO</name>
<dbReference type="InterPro" id="IPR001216">
    <property type="entry name" value="P-phosphate_BS"/>
</dbReference>
<dbReference type="NCBIfam" id="TIGR01136">
    <property type="entry name" value="cysKM"/>
    <property type="match status" value="1"/>
</dbReference>
<feature type="domain" description="Tryptophan synthase beta chain-like PALP" evidence="13">
    <location>
        <begin position="72"/>
        <end position="358"/>
    </location>
</feature>
<keyword evidence="15" id="KW-1185">Reference proteome</keyword>
<evidence type="ECO:0000256" key="5">
    <source>
        <dbReference type="ARBA" id="ARBA00022605"/>
    </source>
</evidence>
<dbReference type="GO" id="GO:0006535">
    <property type="term" value="P:cysteine biosynthetic process from serine"/>
    <property type="evidence" value="ECO:0007669"/>
    <property type="project" value="UniProtKB-UniRule"/>
</dbReference>
<dbReference type="PANTHER" id="PTHR10314">
    <property type="entry name" value="CYSTATHIONINE BETA-SYNTHASE"/>
    <property type="match status" value="1"/>
</dbReference>
<evidence type="ECO:0000256" key="2">
    <source>
        <dbReference type="ARBA" id="ARBA00004962"/>
    </source>
</evidence>
<evidence type="ECO:0000256" key="10">
    <source>
        <dbReference type="PIRSR" id="PIRSR605856-50"/>
    </source>
</evidence>
<dbReference type="FunFam" id="3.40.50.1100:FF:000130">
    <property type="entry name" value="Cysteine synthase"/>
    <property type="match status" value="1"/>
</dbReference>
<organism evidence="14 15">
    <name type="scientific">Apatococcus lobatus</name>
    <dbReference type="NCBI Taxonomy" id="904363"/>
    <lineage>
        <taxon>Eukaryota</taxon>
        <taxon>Viridiplantae</taxon>
        <taxon>Chlorophyta</taxon>
        <taxon>core chlorophytes</taxon>
        <taxon>Trebouxiophyceae</taxon>
        <taxon>Chlorellales</taxon>
        <taxon>Chlorellaceae</taxon>
        <taxon>Apatococcus</taxon>
    </lineage>
</organism>
<dbReference type="CDD" id="cd01561">
    <property type="entry name" value="CBS_like"/>
    <property type="match status" value="1"/>
</dbReference>
<evidence type="ECO:0000256" key="12">
    <source>
        <dbReference type="RuleBase" id="RU003985"/>
    </source>
</evidence>
<feature type="binding site" evidence="10">
    <location>
        <position position="332"/>
    </location>
    <ligand>
        <name>pyridoxal 5'-phosphate</name>
        <dbReference type="ChEBI" id="CHEBI:597326"/>
    </ligand>
</feature>
<dbReference type="InterPro" id="IPR005859">
    <property type="entry name" value="CysK"/>
</dbReference>
<reference evidence="14 15" key="1">
    <citation type="journal article" date="2024" name="Nat. Commun.">
        <title>Phylogenomics reveals the evolutionary origins of lichenization in chlorophyte algae.</title>
        <authorList>
            <person name="Puginier C."/>
            <person name="Libourel C."/>
            <person name="Otte J."/>
            <person name="Skaloud P."/>
            <person name="Haon M."/>
            <person name="Grisel S."/>
            <person name="Petersen M."/>
            <person name="Berrin J.G."/>
            <person name="Delaux P.M."/>
            <person name="Dal Grande F."/>
            <person name="Keller J."/>
        </authorList>
    </citation>
    <scope>NUCLEOTIDE SEQUENCE [LARGE SCALE GENOMIC DNA]</scope>
    <source>
        <strain evidence="14 15">SAG 2145</strain>
    </source>
</reference>
<evidence type="ECO:0000313" key="14">
    <source>
        <dbReference type="EMBL" id="KAK9826653.1"/>
    </source>
</evidence>
<dbReference type="SUPFAM" id="SSF53686">
    <property type="entry name" value="Tryptophan synthase beta subunit-like PLP-dependent enzymes"/>
    <property type="match status" value="1"/>
</dbReference>
<evidence type="ECO:0000256" key="4">
    <source>
        <dbReference type="ARBA" id="ARBA00012681"/>
    </source>
</evidence>
<dbReference type="FunFam" id="3.40.50.1100:FF:000067">
    <property type="entry name" value="Cysteine synthase"/>
    <property type="match status" value="1"/>
</dbReference>
<dbReference type="NCBIfam" id="TIGR01139">
    <property type="entry name" value="cysK"/>
    <property type="match status" value="1"/>
</dbReference>
<dbReference type="GO" id="GO:0004124">
    <property type="term" value="F:cysteine synthase activity"/>
    <property type="evidence" value="ECO:0007669"/>
    <property type="project" value="UniProtKB-UniRule"/>
</dbReference>
<dbReference type="InterPro" id="IPR036052">
    <property type="entry name" value="TrpB-like_PALP_sf"/>
</dbReference>
<evidence type="ECO:0000256" key="6">
    <source>
        <dbReference type="ARBA" id="ARBA00022679"/>
    </source>
</evidence>
<protein>
    <recommendedName>
        <fullName evidence="4 12">Cysteine synthase</fullName>
        <ecNumber evidence="4 12">2.5.1.47</ecNumber>
    </recommendedName>
</protein>
<dbReference type="InterPro" id="IPR005856">
    <property type="entry name" value="Cys_synth"/>
</dbReference>
<dbReference type="Proteomes" id="UP001438707">
    <property type="component" value="Unassembled WGS sequence"/>
</dbReference>
<feature type="modified residue" description="N6-(pyridoxal phosphate)lysine" evidence="11">
    <location>
        <position position="109"/>
    </location>
</feature>
<evidence type="ECO:0000313" key="15">
    <source>
        <dbReference type="Proteomes" id="UP001438707"/>
    </source>
</evidence>
<evidence type="ECO:0000256" key="7">
    <source>
        <dbReference type="ARBA" id="ARBA00022898"/>
    </source>
</evidence>
<keyword evidence="8 12" id="KW-0198">Cysteine biosynthesis</keyword>
<evidence type="ECO:0000256" key="3">
    <source>
        <dbReference type="ARBA" id="ARBA00007103"/>
    </source>
</evidence>
<dbReference type="AlphaFoldDB" id="A0AAW1QYM7"/>
<gene>
    <name evidence="14" type="ORF">WJX74_008083</name>
</gene>
<keyword evidence="6 12" id="KW-0808">Transferase</keyword>
<accession>A0AAW1QYM7</accession>
<comment type="pathway">
    <text evidence="2">Amino-acid biosynthesis; L-cysteine biosynthesis; L-cysteine from L-serine: step 2/2.</text>
</comment>
<evidence type="ECO:0000256" key="1">
    <source>
        <dbReference type="ARBA" id="ARBA00001933"/>
    </source>
</evidence>
<keyword evidence="7 10" id="KW-0663">Pyridoxal phosphate</keyword>
<evidence type="ECO:0000256" key="11">
    <source>
        <dbReference type="PIRSR" id="PIRSR605856-51"/>
    </source>
</evidence>
<comment type="catalytic activity">
    <reaction evidence="9 12">
        <text>O-acetyl-L-serine + hydrogen sulfide = L-cysteine + acetate</text>
        <dbReference type="Rhea" id="RHEA:14829"/>
        <dbReference type="ChEBI" id="CHEBI:29919"/>
        <dbReference type="ChEBI" id="CHEBI:30089"/>
        <dbReference type="ChEBI" id="CHEBI:35235"/>
        <dbReference type="ChEBI" id="CHEBI:58340"/>
        <dbReference type="EC" id="2.5.1.47"/>
    </reaction>
</comment>
<feature type="binding site" evidence="10">
    <location>
        <begin position="244"/>
        <end position="248"/>
    </location>
    <ligand>
        <name>pyridoxal 5'-phosphate</name>
        <dbReference type="ChEBI" id="CHEBI:597326"/>
    </ligand>
</feature>
<evidence type="ECO:0000256" key="9">
    <source>
        <dbReference type="ARBA" id="ARBA00047931"/>
    </source>
</evidence>
<dbReference type="EMBL" id="JALJOS010000020">
    <property type="protein sequence ID" value="KAK9826653.1"/>
    <property type="molecule type" value="Genomic_DNA"/>
</dbReference>
<keyword evidence="5 12" id="KW-0028">Amino-acid biosynthesis</keyword>
<dbReference type="Gene3D" id="3.40.50.1100">
    <property type="match status" value="2"/>
</dbReference>
<evidence type="ECO:0000259" key="13">
    <source>
        <dbReference type="Pfam" id="PF00291"/>
    </source>
</evidence>
<comment type="caution">
    <text evidence="14">The sequence shown here is derived from an EMBL/GenBank/DDBJ whole genome shotgun (WGS) entry which is preliminary data.</text>
</comment>
<dbReference type="Pfam" id="PF00291">
    <property type="entry name" value="PALP"/>
    <property type="match status" value="1"/>
</dbReference>
<dbReference type="PROSITE" id="PS00901">
    <property type="entry name" value="CYS_SYNTHASE"/>
    <property type="match status" value="1"/>
</dbReference>
<dbReference type="InterPro" id="IPR050214">
    <property type="entry name" value="Cys_Synth/Cystath_Beta-Synth"/>
</dbReference>
<comment type="similarity">
    <text evidence="3 12">Belongs to the cysteine synthase/cystathionine beta-synthase family.</text>
</comment>
<sequence>MMLAGPPTGHRAVGQLRPSLFPGIQHRQCKSASRASRSCMAAIAPPQEKTEAHVAADLPVSPRPRGKIANNVTELIGNTPMVFLNKIGKDCGARIALKLESQEPCKSVKDRIGLNMIEDAEQKGIIRPGVTTLVEPTSGNTGIGLAFIAAAKGYKLILTMPASMSLERRTLLGAFGAQLVLTDPAKAMTGAVNKAEEIAAQTDNSYVLQQFENKANAAVHRQTTGPEIWRDTAGQVDVLVSAIGTGGTITGTGEFLKSQKSSVRVVGVEPSESPVLAGGKAGPHKIQGIGAGFVPGVLNTEVYDEVLAVSSEESIAMSKRLAKEEGIFCGISSGTAVLAALRVGARPEMKGKLITVIIPSFGERYLSSILFAEEREECAKMGINERILLSDEAGRQFFVPPL</sequence>
<dbReference type="GO" id="GO:0005737">
    <property type="term" value="C:cytoplasm"/>
    <property type="evidence" value="ECO:0007669"/>
    <property type="project" value="UniProtKB-ARBA"/>
</dbReference>
<feature type="binding site" evidence="10">
    <location>
        <position position="140"/>
    </location>
    <ligand>
        <name>pyridoxal 5'-phosphate</name>
        <dbReference type="ChEBI" id="CHEBI:597326"/>
    </ligand>
</feature>